<keyword evidence="11" id="KW-1185">Reference proteome</keyword>
<evidence type="ECO:0000256" key="5">
    <source>
        <dbReference type="ARBA" id="ARBA00022989"/>
    </source>
</evidence>
<dbReference type="InterPro" id="IPR000515">
    <property type="entry name" value="MetI-like"/>
</dbReference>
<reference evidence="10 11" key="1">
    <citation type="submission" date="2020-04" db="EMBL/GenBank/DDBJ databases">
        <title>Thermobifida alba genome sequencing and assembly.</title>
        <authorList>
            <person name="Luzics S."/>
            <person name="Horvath B."/>
            <person name="Nagy I."/>
            <person name="Toth A."/>
            <person name="Nagy I."/>
            <person name="Kukolya J."/>
        </authorList>
    </citation>
    <scope>NUCLEOTIDE SEQUENCE [LARGE SCALE GENOMIC DNA]</scope>
    <source>
        <strain evidence="10 11">DSM 43795</strain>
    </source>
</reference>
<dbReference type="Gene3D" id="1.10.3720.10">
    <property type="entry name" value="MetI-like"/>
    <property type="match status" value="1"/>
</dbReference>
<evidence type="ECO:0000259" key="9">
    <source>
        <dbReference type="PROSITE" id="PS50928"/>
    </source>
</evidence>
<feature type="transmembrane region" description="Helical" evidence="7">
    <location>
        <begin position="102"/>
        <end position="123"/>
    </location>
</feature>
<keyword evidence="5 7" id="KW-1133">Transmembrane helix</keyword>
<protein>
    <submittedName>
        <fullName evidence="10">ABC transporter permease</fullName>
    </submittedName>
</protein>
<feature type="domain" description="ABC transmembrane type-1" evidence="9">
    <location>
        <begin position="99"/>
        <end position="275"/>
    </location>
</feature>
<evidence type="ECO:0000256" key="2">
    <source>
        <dbReference type="ARBA" id="ARBA00022448"/>
    </source>
</evidence>
<sequence length="289" mass="30946">MSAVTEARPGPADGGPGTRLDNNSTRGRFRPRTPAPVRSLGLRALSVGSLLLLWWAVARAEIWPPVILPSPQAVWEKAVATTTEGFSGHTLPEHLWVSMRRILVGSGYGTLGGVLLGLLIGLAPAVRALLGPFISFVRTLPPLAYLSLLVIWFGINEEPKIWLLVIASLPPVAVATADAVRNVAPDYLNAARSLGARSWQLPLWVVLPHALPEVMTGIRIAVGVAYTSVVAAETVNGIPGIGGMVREAQRYNQTDTVILGLIVIGLSGLLIDWLLQLVDRVLAPWRGRT</sequence>
<dbReference type="PROSITE" id="PS50928">
    <property type="entry name" value="ABC_TM1"/>
    <property type="match status" value="1"/>
</dbReference>
<dbReference type="EMBL" id="CP051627">
    <property type="protein sequence ID" value="UPT20419.1"/>
    <property type="molecule type" value="Genomic_DNA"/>
</dbReference>
<dbReference type="InterPro" id="IPR035906">
    <property type="entry name" value="MetI-like_sf"/>
</dbReference>
<evidence type="ECO:0000313" key="10">
    <source>
        <dbReference type="EMBL" id="UPT20419.1"/>
    </source>
</evidence>
<evidence type="ECO:0000313" key="11">
    <source>
        <dbReference type="Proteomes" id="UP000832041"/>
    </source>
</evidence>
<gene>
    <name evidence="10" type="ORF">FOF52_05100</name>
</gene>
<feature type="transmembrane region" description="Helical" evidence="7">
    <location>
        <begin position="135"/>
        <end position="155"/>
    </location>
</feature>
<keyword evidence="6 7" id="KW-0472">Membrane</keyword>
<dbReference type="Proteomes" id="UP000832041">
    <property type="component" value="Chromosome"/>
</dbReference>
<evidence type="ECO:0000256" key="7">
    <source>
        <dbReference type="RuleBase" id="RU363032"/>
    </source>
</evidence>
<keyword evidence="2 7" id="KW-0813">Transport</keyword>
<feature type="region of interest" description="Disordered" evidence="8">
    <location>
        <begin position="1"/>
        <end position="32"/>
    </location>
</feature>
<keyword evidence="3" id="KW-1003">Cell membrane</keyword>
<feature type="transmembrane region" description="Helical" evidence="7">
    <location>
        <begin position="256"/>
        <end position="275"/>
    </location>
</feature>
<evidence type="ECO:0000256" key="4">
    <source>
        <dbReference type="ARBA" id="ARBA00022692"/>
    </source>
</evidence>
<dbReference type="PANTHER" id="PTHR30151:SF25">
    <property type="entry name" value="TAURINE TRANSPORT SYSTEM PERMEASE PROTEIN TAUC"/>
    <property type="match status" value="1"/>
</dbReference>
<evidence type="ECO:0000256" key="6">
    <source>
        <dbReference type="ARBA" id="ARBA00023136"/>
    </source>
</evidence>
<proteinExistence type="inferred from homology"/>
<evidence type="ECO:0000256" key="8">
    <source>
        <dbReference type="SAM" id="MobiDB-lite"/>
    </source>
</evidence>
<dbReference type="RefSeq" id="WP_248592673.1">
    <property type="nucleotide sequence ID" value="NZ_BAABEB010000012.1"/>
</dbReference>
<keyword evidence="4 7" id="KW-0812">Transmembrane</keyword>
<dbReference type="PANTHER" id="PTHR30151">
    <property type="entry name" value="ALKANE SULFONATE ABC TRANSPORTER-RELATED, MEMBRANE SUBUNIT"/>
    <property type="match status" value="1"/>
</dbReference>
<comment type="subcellular location">
    <subcellularLocation>
        <location evidence="1 7">Cell membrane</location>
        <topology evidence="1 7">Multi-pass membrane protein</topology>
    </subcellularLocation>
</comment>
<dbReference type="Pfam" id="PF00528">
    <property type="entry name" value="BPD_transp_1"/>
    <property type="match status" value="1"/>
</dbReference>
<evidence type="ECO:0000256" key="1">
    <source>
        <dbReference type="ARBA" id="ARBA00004651"/>
    </source>
</evidence>
<comment type="similarity">
    <text evidence="7">Belongs to the binding-protein-dependent transport system permease family.</text>
</comment>
<dbReference type="SUPFAM" id="SSF161098">
    <property type="entry name" value="MetI-like"/>
    <property type="match status" value="1"/>
</dbReference>
<name>A0ABY4KYB5_THEAE</name>
<evidence type="ECO:0000256" key="3">
    <source>
        <dbReference type="ARBA" id="ARBA00022475"/>
    </source>
</evidence>
<dbReference type="CDD" id="cd06261">
    <property type="entry name" value="TM_PBP2"/>
    <property type="match status" value="1"/>
</dbReference>
<accession>A0ABY4KYB5</accession>
<organism evidence="10 11">
    <name type="scientific">Thermobifida alba</name>
    <name type="common">Thermomonospora alba</name>
    <dbReference type="NCBI Taxonomy" id="53522"/>
    <lineage>
        <taxon>Bacteria</taxon>
        <taxon>Bacillati</taxon>
        <taxon>Actinomycetota</taxon>
        <taxon>Actinomycetes</taxon>
        <taxon>Streptosporangiales</taxon>
        <taxon>Nocardiopsidaceae</taxon>
        <taxon>Thermobifida</taxon>
    </lineage>
</organism>